<name>A0A4V4HLI8_9ACTN</name>
<reference evidence="2 3" key="1">
    <citation type="journal article" date="2009" name="Int. J. Syst. Evol. Microbiol.">
        <title>Nocardioides caeni sp. nov., isolated from wastewater.</title>
        <authorList>
            <person name="Yoon J.H."/>
            <person name="Kang S.J."/>
            <person name="Park S."/>
            <person name="Kim W."/>
            <person name="Oh T.K."/>
        </authorList>
    </citation>
    <scope>NUCLEOTIDE SEQUENCE [LARGE SCALE GENOMIC DNA]</scope>
    <source>
        <strain evidence="2 3">DSM 23134</strain>
    </source>
</reference>
<evidence type="ECO:0000256" key="1">
    <source>
        <dbReference type="SAM" id="MobiDB-lite"/>
    </source>
</evidence>
<dbReference type="OrthoDB" id="9773478at2"/>
<dbReference type="InterPro" id="IPR005501">
    <property type="entry name" value="LamB/YcsF/PxpA-like"/>
</dbReference>
<dbReference type="CDD" id="cd10787">
    <property type="entry name" value="LamB_YcsF_like"/>
    <property type="match status" value="1"/>
</dbReference>
<dbReference type="Pfam" id="PF03746">
    <property type="entry name" value="LamB_YcsF"/>
    <property type="match status" value="1"/>
</dbReference>
<protein>
    <submittedName>
        <fullName evidence="2">LamB/YcsF family protein</fullName>
    </submittedName>
</protein>
<keyword evidence="3" id="KW-1185">Reference proteome</keyword>
<accession>A0A4V4HLI8</accession>
<dbReference type="EMBL" id="STGW01000001">
    <property type="protein sequence ID" value="THV18446.1"/>
    <property type="molecule type" value="Genomic_DNA"/>
</dbReference>
<comment type="caution">
    <text evidence="2">The sequence shown here is derived from an EMBL/GenBank/DDBJ whole genome shotgun (WGS) entry which is preliminary data.</text>
</comment>
<dbReference type="Proteomes" id="UP000307087">
    <property type="component" value="Unassembled WGS sequence"/>
</dbReference>
<evidence type="ECO:0000313" key="2">
    <source>
        <dbReference type="EMBL" id="THV18446.1"/>
    </source>
</evidence>
<dbReference type="GO" id="GO:0005975">
    <property type="term" value="P:carbohydrate metabolic process"/>
    <property type="evidence" value="ECO:0007669"/>
    <property type="project" value="InterPro"/>
</dbReference>
<dbReference type="PANTHER" id="PTHR30292">
    <property type="entry name" value="UNCHARACTERIZED PROTEIN YBGL-RELATED"/>
    <property type="match status" value="1"/>
</dbReference>
<dbReference type="Gene3D" id="3.20.20.370">
    <property type="entry name" value="Glycoside hydrolase/deacetylase"/>
    <property type="match status" value="1"/>
</dbReference>
<proteinExistence type="predicted"/>
<evidence type="ECO:0000313" key="3">
    <source>
        <dbReference type="Proteomes" id="UP000307087"/>
    </source>
</evidence>
<gene>
    <name evidence="2" type="ORF">E9934_02135</name>
</gene>
<dbReference type="NCBIfam" id="NF003814">
    <property type="entry name" value="PRK05406.1-3"/>
    <property type="match status" value="1"/>
</dbReference>
<dbReference type="PANTHER" id="PTHR30292:SF0">
    <property type="entry name" value="5-OXOPROLINASE SUBUNIT A"/>
    <property type="match status" value="1"/>
</dbReference>
<dbReference type="AlphaFoldDB" id="A0A4V4HLI8"/>
<feature type="region of interest" description="Disordered" evidence="1">
    <location>
        <begin position="1"/>
        <end position="21"/>
    </location>
</feature>
<dbReference type="InterPro" id="IPR011330">
    <property type="entry name" value="Glyco_hydro/deAcase_b/a-brl"/>
</dbReference>
<dbReference type="NCBIfam" id="NF003816">
    <property type="entry name" value="PRK05406.1-5"/>
    <property type="match status" value="1"/>
</dbReference>
<organism evidence="2 3">
    <name type="scientific">Nocardioides caeni</name>
    <dbReference type="NCBI Taxonomy" id="574700"/>
    <lineage>
        <taxon>Bacteria</taxon>
        <taxon>Bacillati</taxon>
        <taxon>Actinomycetota</taxon>
        <taxon>Actinomycetes</taxon>
        <taxon>Propionibacteriales</taxon>
        <taxon>Nocardioidaceae</taxon>
        <taxon>Nocardioides</taxon>
    </lineage>
</organism>
<dbReference type="SUPFAM" id="SSF88713">
    <property type="entry name" value="Glycoside hydrolase/deacetylase"/>
    <property type="match status" value="1"/>
</dbReference>
<sequence>MRHHRPVTLHSGRSGQAGTDPRVDAGAAVAAVAIDVNADVGESFGRWELGDDAALMPHLTSANVACGFHAGDPLTLRRTCESAVEHGVRIGAQVGYRDLAGFGRRYIEMPAADLEADVLYQLGALDGIARAAGGQVSYVKPHGALYHAVQSRSTVARAVLRAVAAFNDAHGVELPVLGQPGATFLDVADDTGITAIAEGFADRAYRPDGTLTPRSEPSAVLTDPTDVAAQAVLLAHAGDVRSLCVHGDSPGAPALAAAVRQALAETGIDVRPFT</sequence>